<feature type="compositionally biased region" description="Basic and acidic residues" evidence="1">
    <location>
        <begin position="239"/>
        <end position="252"/>
    </location>
</feature>
<reference evidence="3" key="1">
    <citation type="journal article" date="2017" name="Genome Biol.">
        <title>Comparative genomics reveals high biological diversity and specific adaptations in the industrially and medically important fungal genus Aspergillus.</title>
        <authorList>
            <person name="de Vries R.P."/>
            <person name="Riley R."/>
            <person name="Wiebenga A."/>
            <person name="Aguilar-Osorio G."/>
            <person name="Amillis S."/>
            <person name="Uchima C.A."/>
            <person name="Anderluh G."/>
            <person name="Asadollahi M."/>
            <person name="Askin M."/>
            <person name="Barry K."/>
            <person name="Battaglia E."/>
            <person name="Bayram O."/>
            <person name="Benocci T."/>
            <person name="Braus-Stromeyer S.A."/>
            <person name="Caldana C."/>
            <person name="Canovas D."/>
            <person name="Cerqueira G.C."/>
            <person name="Chen F."/>
            <person name="Chen W."/>
            <person name="Choi C."/>
            <person name="Clum A."/>
            <person name="Dos Santos R.A."/>
            <person name="Damasio A.R."/>
            <person name="Diallinas G."/>
            <person name="Emri T."/>
            <person name="Fekete E."/>
            <person name="Flipphi M."/>
            <person name="Freyberg S."/>
            <person name="Gallo A."/>
            <person name="Gournas C."/>
            <person name="Habgood R."/>
            <person name="Hainaut M."/>
            <person name="Harispe M.L."/>
            <person name="Henrissat B."/>
            <person name="Hilden K.S."/>
            <person name="Hope R."/>
            <person name="Hossain A."/>
            <person name="Karabika E."/>
            <person name="Karaffa L."/>
            <person name="Karanyi Z."/>
            <person name="Krasevec N."/>
            <person name="Kuo A."/>
            <person name="Kusch H."/>
            <person name="LaButti K."/>
            <person name="Lagendijk E.L."/>
            <person name="Lapidus A."/>
            <person name="Levasseur A."/>
            <person name="Lindquist E."/>
            <person name="Lipzen A."/>
            <person name="Logrieco A.F."/>
            <person name="MacCabe A."/>
            <person name="Maekelae M.R."/>
            <person name="Malavazi I."/>
            <person name="Melin P."/>
            <person name="Meyer V."/>
            <person name="Mielnichuk N."/>
            <person name="Miskei M."/>
            <person name="Molnar A.P."/>
            <person name="Mule G."/>
            <person name="Ngan C.Y."/>
            <person name="Orejas M."/>
            <person name="Orosz E."/>
            <person name="Ouedraogo J.P."/>
            <person name="Overkamp K.M."/>
            <person name="Park H.-S."/>
            <person name="Perrone G."/>
            <person name="Piumi F."/>
            <person name="Punt P.J."/>
            <person name="Ram A.F."/>
            <person name="Ramon A."/>
            <person name="Rauscher S."/>
            <person name="Record E."/>
            <person name="Riano-Pachon D.M."/>
            <person name="Robert V."/>
            <person name="Roehrig J."/>
            <person name="Ruller R."/>
            <person name="Salamov A."/>
            <person name="Salih N.S."/>
            <person name="Samson R.A."/>
            <person name="Sandor E."/>
            <person name="Sanguinetti M."/>
            <person name="Schuetze T."/>
            <person name="Sepcic K."/>
            <person name="Shelest E."/>
            <person name="Sherlock G."/>
            <person name="Sophianopoulou V."/>
            <person name="Squina F.M."/>
            <person name="Sun H."/>
            <person name="Susca A."/>
            <person name="Todd R.B."/>
            <person name="Tsang A."/>
            <person name="Unkles S.E."/>
            <person name="van de Wiele N."/>
            <person name="van Rossen-Uffink D."/>
            <person name="Oliveira J.V."/>
            <person name="Vesth T.C."/>
            <person name="Visser J."/>
            <person name="Yu J.-H."/>
            <person name="Zhou M."/>
            <person name="Andersen M.R."/>
            <person name="Archer D.B."/>
            <person name="Baker S.E."/>
            <person name="Benoit I."/>
            <person name="Brakhage A.A."/>
            <person name="Braus G.H."/>
            <person name="Fischer R."/>
            <person name="Frisvad J.C."/>
            <person name="Goldman G.H."/>
            <person name="Houbraken J."/>
            <person name="Oakley B."/>
            <person name="Pocsi I."/>
            <person name="Scazzocchio C."/>
            <person name="Seiboth B."/>
            <person name="vanKuyk P.A."/>
            <person name="Wortman J."/>
            <person name="Dyer P.S."/>
            <person name="Grigoriev I.V."/>
        </authorList>
    </citation>
    <scope>NUCLEOTIDE SEQUENCE [LARGE SCALE GENOMIC DNA]</scope>
    <source>
        <strain evidence="3">CBS 516.65</strain>
    </source>
</reference>
<sequence length="371" mass="41412">MENNTTTRPWDPTAPSLLWAHEIRRENIHLLNQLTTTQSDLSKTTHALSTLQQTVSSLEIAVQYLRARENNNTHAEANVEAEADAREALGRRVTELEGGVNARFAEIGIAVDEVKGENRRLGGLLNGVRGEWGEGLECAVGMQLEVVRSDLRNMMRAEVSRVVEEVVGREMEGLQCGGCGGCCCGRGADTNVGDVSNKDMDIVPDSMPRERQIVSSGQDHDTSLQTLSQSTLGSSNFSDARDQQPVHARDDLQMTEPDHDETEYSMIKQDGRSLSEYFSLTEAGRGQLPPRKREGRIVEAFVAGLDDVDIRGRLEKQLDEGGWMWSVLETAVQKIVRERERSRRTDQPVKKSKKRRCIPIVPVDEEDLLYN</sequence>
<dbReference type="Proteomes" id="UP000184300">
    <property type="component" value="Unassembled WGS sequence"/>
</dbReference>
<evidence type="ECO:0000313" key="2">
    <source>
        <dbReference type="EMBL" id="OJJ79856.1"/>
    </source>
</evidence>
<dbReference type="EMBL" id="KV878914">
    <property type="protein sequence ID" value="OJJ79856.1"/>
    <property type="molecule type" value="Genomic_DNA"/>
</dbReference>
<gene>
    <name evidence="2" type="ORF">ASPGLDRAFT_916143</name>
</gene>
<proteinExistence type="predicted"/>
<dbReference type="RefSeq" id="XP_022396554.1">
    <property type="nucleotide sequence ID" value="XM_022550505.1"/>
</dbReference>
<protein>
    <submittedName>
        <fullName evidence="2">Uncharacterized protein</fullName>
    </submittedName>
</protein>
<organism evidence="2 3">
    <name type="scientific">Aspergillus glaucus CBS 516.65</name>
    <dbReference type="NCBI Taxonomy" id="1160497"/>
    <lineage>
        <taxon>Eukaryota</taxon>
        <taxon>Fungi</taxon>
        <taxon>Dikarya</taxon>
        <taxon>Ascomycota</taxon>
        <taxon>Pezizomycotina</taxon>
        <taxon>Eurotiomycetes</taxon>
        <taxon>Eurotiomycetidae</taxon>
        <taxon>Eurotiales</taxon>
        <taxon>Aspergillaceae</taxon>
        <taxon>Aspergillus</taxon>
        <taxon>Aspergillus subgen. Aspergillus</taxon>
    </lineage>
</organism>
<feature type="region of interest" description="Disordered" evidence="1">
    <location>
        <begin position="213"/>
        <end position="263"/>
    </location>
</feature>
<dbReference type="OrthoDB" id="4225570at2759"/>
<dbReference type="GeneID" id="34466765"/>
<accession>A0A1L9V7G5</accession>
<feature type="compositionally biased region" description="Low complexity" evidence="1">
    <location>
        <begin position="223"/>
        <end position="235"/>
    </location>
</feature>
<dbReference type="AlphaFoldDB" id="A0A1L9V7G5"/>
<evidence type="ECO:0000313" key="3">
    <source>
        <dbReference type="Proteomes" id="UP000184300"/>
    </source>
</evidence>
<dbReference type="VEuPathDB" id="FungiDB:ASPGLDRAFT_916143"/>
<name>A0A1L9V7G5_ASPGL</name>
<keyword evidence="3" id="KW-1185">Reference proteome</keyword>
<feature type="compositionally biased region" description="Basic and acidic residues" evidence="1">
    <location>
        <begin position="213"/>
        <end position="222"/>
    </location>
</feature>
<evidence type="ECO:0000256" key="1">
    <source>
        <dbReference type="SAM" id="MobiDB-lite"/>
    </source>
</evidence>